<name>A0A383AKP7_9ZZZZ</name>
<dbReference type="SUPFAM" id="SSF51294">
    <property type="entry name" value="Hedgehog/intein (Hint) domain"/>
    <property type="match status" value="1"/>
</dbReference>
<dbReference type="EMBL" id="UINC01192815">
    <property type="protein sequence ID" value="SVE08141.1"/>
    <property type="molecule type" value="Genomic_DNA"/>
</dbReference>
<evidence type="ECO:0000313" key="1">
    <source>
        <dbReference type="EMBL" id="SVE08141.1"/>
    </source>
</evidence>
<reference evidence="1" key="1">
    <citation type="submission" date="2018-05" db="EMBL/GenBank/DDBJ databases">
        <authorList>
            <person name="Lanie J.A."/>
            <person name="Ng W.-L."/>
            <person name="Kazmierczak K.M."/>
            <person name="Andrzejewski T.M."/>
            <person name="Davidsen T.M."/>
            <person name="Wayne K.J."/>
            <person name="Tettelin H."/>
            <person name="Glass J.I."/>
            <person name="Rusch D."/>
            <person name="Podicherti R."/>
            <person name="Tsui H.-C.T."/>
            <person name="Winkler M.E."/>
        </authorList>
    </citation>
    <scope>NUCLEOTIDE SEQUENCE</scope>
</reference>
<dbReference type="InterPro" id="IPR036844">
    <property type="entry name" value="Hint_dom_sf"/>
</dbReference>
<dbReference type="Gene3D" id="2.170.16.10">
    <property type="entry name" value="Hedgehog/Intein (Hint) domain"/>
    <property type="match status" value="1"/>
</dbReference>
<feature type="non-terminal residue" evidence="1">
    <location>
        <position position="238"/>
    </location>
</feature>
<protein>
    <submittedName>
        <fullName evidence="1">Uncharacterized protein</fullName>
    </submittedName>
</protein>
<dbReference type="AlphaFoldDB" id="A0A383AKP7"/>
<organism evidence="1">
    <name type="scientific">marine metagenome</name>
    <dbReference type="NCBI Taxonomy" id="408172"/>
    <lineage>
        <taxon>unclassified sequences</taxon>
        <taxon>metagenomes</taxon>
        <taxon>ecological metagenomes</taxon>
    </lineage>
</organism>
<accession>A0A383AKP7</accession>
<proteinExistence type="predicted"/>
<gene>
    <name evidence="1" type="ORF">METZ01_LOCUS460995</name>
</gene>
<sequence length="238" mass="25084">MAIQDGFKILSLQILEGGGGYASSGNLTANSKDLGSDFAATYGVSNGAITTTSISNNGKNYSSGSWGGRGGADTEMQGSFTSISISSTGGSGSIIVPTIGQDTSMSFSDINVERGVGATSEADIHDLYEDFSSVAGGDPIRHDLLDHKPNFDWWQGGPRSSSVLHEYQSHPIRLDEFYGSTYDAYGGHGCLGLGTPITMADGTTKNIEDLNVGEWVRAASVPGMPLDFDEEDTWSVWT</sequence>